<dbReference type="PANTHER" id="PTHR22835">
    <property type="entry name" value="ZINC FINGER FYVE DOMAIN CONTAINING PROTEIN"/>
    <property type="match status" value="1"/>
</dbReference>
<protein>
    <recommendedName>
        <fullName evidence="6">GDSL esterase/lipase</fullName>
    </recommendedName>
</protein>
<gene>
    <name evidence="3" type="ORF">ILEXP_LOCUS21092</name>
    <name evidence="4" type="ORF">ILEXP_LOCUS35972</name>
</gene>
<dbReference type="InterPro" id="IPR001087">
    <property type="entry name" value="GDSL"/>
</dbReference>
<evidence type="ECO:0000313" key="5">
    <source>
        <dbReference type="Proteomes" id="UP001642360"/>
    </source>
</evidence>
<proteinExistence type="inferred from homology"/>
<name>A0ABC8TBM7_9AQUA</name>
<keyword evidence="5" id="KW-1185">Reference proteome</keyword>
<dbReference type="Gene3D" id="3.40.50.1110">
    <property type="entry name" value="SGNH hydrolase"/>
    <property type="match status" value="1"/>
</dbReference>
<dbReference type="EMBL" id="CAUOFW020002303">
    <property type="protein sequence ID" value="CAK9152858.1"/>
    <property type="molecule type" value="Genomic_DNA"/>
</dbReference>
<evidence type="ECO:0000256" key="2">
    <source>
        <dbReference type="ARBA" id="ARBA00023180"/>
    </source>
</evidence>
<comment type="similarity">
    <text evidence="1">Belongs to the 'GDSL' lipolytic enzyme family.</text>
</comment>
<evidence type="ECO:0000256" key="1">
    <source>
        <dbReference type="ARBA" id="ARBA00008668"/>
    </source>
</evidence>
<organism evidence="4 5">
    <name type="scientific">Ilex paraguariensis</name>
    <name type="common">yerba mate</name>
    <dbReference type="NCBI Taxonomy" id="185542"/>
    <lineage>
        <taxon>Eukaryota</taxon>
        <taxon>Viridiplantae</taxon>
        <taxon>Streptophyta</taxon>
        <taxon>Embryophyta</taxon>
        <taxon>Tracheophyta</taxon>
        <taxon>Spermatophyta</taxon>
        <taxon>Magnoliopsida</taxon>
        <taxon>eudicotyledons</taxon>
        <taxon>Gunneridae</taxon>
        <taxon>Pentapetalae</taxon>
        <taxon>asterids</taxon>
        <taxon>campanulids</taxon>
        <taxon>Aquifoliales</taxon>
        <taxon>Aquifoliaceae</taxon>
        <taxon>Ilex</taxon>
    </lineage>
</organism>
<sequence>MNSSDVDQYGRLQSLNQGAIAFNNELSAMCDKLRYGGPPYNYNPNTSCGQTGYHVCKEWAQNISWDGVHYTEAANAIVASKILSTNYSKPQIEFSYFCY</sequence>
<keyword evidence="2" id="KW-0325">Glycoprotein</keyword>
<accession>A0ABC8TBM7</accession>
<evidence type="ECO:0000313" key="4">
    <source>
        <dbReference type="EMBL" id="CAK9166734.1"/>
    </source>
</evidence>
<evidence type="ECO:0008006" key="6">
    <source>
        <dbReference type="Google" id="ProtNLM"/>
    </source>
</evidence>
<evidence type="ECO:0000313" key="3">
    <source>
        <dbReference type="EMBL" id="CAK9152858.1"/>
    </source>
</evidence>
<dbReference type="InterPro" id="IPR036514">
    <property type="entry name" value="SGNH_hydro_sf"/>
</dbReference>
<dbReference type="PANTHER" id="PTHR22835:SF158">
    <property type="entry name" value="GDSL ESTERASE_LIPASE LIP-4-LIKE ISOFORM X1"/>
    <property type="match status" value="1"/>
</dbReference>
<dbReference type="Proteomes" id="UP001642360">
    <property type="component" value="Unassembled WGS sequence"/>
</dbReference>
<comment type="caution">
    <text evidence="4">The sequence shown here is derived from an EMBL/GenBank/DDBJ whole genome shotgun (WGS) entry which is preliminary data.</text>
</comment>
<dbReference type="AlphaFoldDB" id="A0ABC8TBM7"/>
<reference evidence="4 5" key="1">
    <citation type="submission" date="2024-02" db="EMBL/GenBank/DDBJ databases">
        <authorList>
            <person name="Vignale AGUSTIN F."/>
            <person name="Sosa J E."/>
            <person name="Modenutti C."/>
        </authorList>
    </citation>
    <scope>NUCLEOTIDE SEQUENCE [LARGE SCALE GENOMIC DNA]</scope>
</reference>
<dbReference type="EMBL" id="CAUOFW020004675">
    <property type="protein sequence ID" value="CAK9166734.1"/>
    <property type="molecule type" value="Genomic_DNA"/>
</dbReference>
<dbReference type="Pfam" id="PF00657">
    <property type="entry name" value="Lipase_GDSL"/>
    <property type="match status" value="1"/>
</dbReference>